<accession>A0A0E9QUP0</accession>
<feature type="region of interest" description="Disordered" evidence="1">
    <location>
        <begin position="1"/>
        <end position="22"/>
    </location>
</feature>
<feature type="compositionally biased region" description="Polar residues" evidence="1">
    <location>
        <begin position="11"/>
        <end position="22"/>
    </location>
</feature>
<reference evidence="2" key="2">
    <citation type="journal article" date="2015" name="Fish Shellfish Immunol.">
        <title>Early steps in the European eel (Anguilla anguilla)-Vibrio vulnificus interaction in the gills: Role of the RtxA13 toxin.</title>
        <authorList>
            <person name="Callol A."/>
            <person name="Pajuelo D."/>
            <person name="Ebbesson L."/>
            <person name="Teles M."/>
            <person name="MacKenzie S."/>
            <person name="Amaro C."/>
        </authorList>
    </citation>
    <scope>NUCLEOTIDE SEQUENCE</scope>
</reference>
<dbReference type="EMBL" id="GBXM01088784">
    <property type="protein sequence ID" value="JAH19793.1"/>
    <property type="molecule type" value="Transcribed_RNA"/>
</dbReference>
<protein>
    <submittedName>
        <fullName evidence="2">Uncharacterized protein</fullName>
    </submittedName>
</protein>
<name>A0A0E9QUP0_ANGAN</name>
<evidence type="ECO:0000313" key="2">
    <source>
        <dbReference type="EMBL" id="JAH19793.1"/>
    </source>
</evidence>
<reference evidence="2" key="1">
    <citation type="submission" date="2014-11" db="EMBL/GenBank/DDBJ databases">
        <authorList>
            <person name="Amaro Gonzalez C."/>
        </authorList>
    </citation>
    <scope>NUCLEOTIDE SEQUENCE</scope>
</reference>
<dbReference type="AlphaFoldDB" id="A0A0E9QUP0"/>
<evidence type="ECO:0000256" key="1">
    <source>
        <dbReference type="SAM" id="MobiDB-lite"/>
    </source>
</evidence>
<organism evidence="2">
    <name type="scientific">Anguilla anguilla</name>
    <name type="common">European freshwater eel</name>
    <name type="synonym">Muraena anguilla</name>
    <dbReference type="NCBI Taxonomy" id="7936"/>
    <lineage>
        <taxon>Eukaryota</taxon>
        <taxon>Metazoa</taxon>
        <taxon>Chordata</taxon>
        <taxon>Craniata</taxon>
        <taxon>Vertebrata</taxon>
        <taxon>Euteleostomi</taxon>
        <taxon>Actinopterygii</taxon>
        <taxon>Neopterygii</taxon>
        <taxon>Teleostei</taxon>
        <taxon>Anguilliformes</taxon>
        <taxon>Anguillidae</taxon>
        <taxon>Anguilla</taxon>
    </lineage>
</organism>
<sequence length="22" mass="2292">MDHGEIGAVETSPSQSTMATDQ</sequence>
<proteinExistence type="predicted"/>